<dbReference type="InterPro" id="IPR001387">
    <property type="entry name" value="Cro/C1-type_HTH"/>
</dbReference>
<comment type="caution">
    <text evidence="2">The sequence shown here is derived from an EMBL/GenBank/DDBJ whole genome shotgun (WGS) entry which is preliminary data.</text>
</comment>
<reference evidence="2 3" key="1">
    <citation type="submission" date="2020-08" db="EMBL/GenBank/DDBJ databases">
        <title>Genomic Encyclopedia of Type Strains, Phase III (KMG-III): the genomes of soil and plant-associated and newly described type strains.</title>
        <authorList>
            <person name="Whitman W."/>
        </authorList>
    </citation>
    <scope>NUCLEOTIDE SEQUENCE [LARGE SCALE GENOMIC DNA]</scope>
    <source>
        <strain evidence="2 3">CECT 8305</strain>
    </source>
</reference>
<evidence type="ECO:0000313" key="2">
    <source>
        <dbReference type="EMBL" id="MBB5940138.1"/>
    </source>
</evidence>
<dbReference type="CDD" id="cd00093">
    <property type="entry name" value="HTH_XRE"/>
    <property type="match status" value="1"/>
</dbReference>
<gene>
    <name evidence="2" type="ORF">FHS42_007236</name>
</gene>
<keyword evidence="3" id="KW-1185">Reference proteome</keyword>
<dbReference type="InterPro" id="IPR043917">
    <property type="entry name" value="DUF5753"/>
</dbReference>
<name>A0A7W9QI49_9ACTN</name>
<dbReference type="InterPro" id="IPR010982">
    <property type="entry name" value="Lambda_DNA-bd_dom_sf"/>
</dbReference>
<dbReference type="RefSeq" id="WP_184580042.1">
    <property type="nucleotide sequence ID" value="NZ_JACHJL010000035.1"/>
</dbReference>
<accession>A0A7W9QI49</accession>
<organism evidence="2 3">
    <name type="scientific">Streptomyces zagrosensis</name>
    <dbReference type="NCBI Taxonomy" id="1042984"/>
    <lineage>
        <taxon>Bacteria</taxon>
        <taxon>Bacillati</taxon>
        <taxon>Actinomycetota</taxon>
        <taxon>Actinomycetes</taxon>
        <taxon>Kitasatosporales</taxon>
        <taxon>Streptomycetaceae</taxon>
        <taxon>Streptomyces</taxon>
    </lineage>
</organism>
<dbReference type="Pfam" id="PF19054">
    <property type="entry name" value="DUF5753"/>
    <property type="match status" value="1"/>
</dbReference>
<feature type="domain" description="HTH cro/C1-type" evidence="1">
    <location>
        <begin position="11"/>
        <end position="47"/>
    </location>
</feature>
<proteinExistence type="predicted"/>
<dbReference type="AlphaFoldDB" id="A0A7W9QI49"/>
<evidence type="ECO:0000259" key="1">
    <source>
        <dbReference type="PROSITE" id="PS50943"/>
    </source>
</evidence>
<dbReference type="SMART" id="SM00530">
    <property type="entry name" value="HTH_XRE"/>
    <property type="match status" value="1"/>
</dbReference>
<dbReference type="Pfam" id="PF13560">
    <property type="entry name" value="HTH_31"/>
    <property type="match status" value="1"/>
</dbReference>
<dbReference type="EMBL" id="JACHJL010000035">
    <property type="protein sequence ID" value="MBB5940138.1"/>
    <property type="molecule type" value="Genomic_DNA"/>
</dbReference>
<dbReference type="Gene3D" id="1.10.260.40">
    <property type="entry name" value="lambda repressor-like DNA-binding domains"/>
    <property type="match status" value="1"/>
</dbReference>
<dbReference type="GO" id="GO:0003677">
    <property type="term" value="F:DNA binding"/>
    <property type="evidence" value="ECO:0007669"/>
    <property type="project" value="InterPro"/>
</dbReference>
<dbReference type="Proteomes" id="UP000588098">
    <property type="component" value="Unassembled WGS sequence"/>
</dbReference>
<dbReference type="SUPFAM" id="SSF47413">
    <property type="entry name" value="lambda repressor-like DNA-binding domains"/>
    <property type="match status" value="1"/>
</dbReference>
<sequence>MTAAQLFGRLIKRERERASRTQAELAEVAHLDRSIVARIEAGERVPDKRQVVLWDDMLETDDLLLDLWRQVDWYPTVQRRDWFERRAEMDRETTALRIYQNQFMPGLVQTEAYANAAYAQVVRNRDDLKRCVEARLRRQDRFVASDPGSPLLSAILTEDTLRTVVGGPEVMAEQCAHLLHLAELPNFVIQVVPSNCPPVVRPSAPMTIISTPNGRDWVYSESIDYGHFVNDPARVQELTRLYTRLAADALSTTESAQFIQSVMEGYQ</sequence>
<dbReference type="PROSITE" id="PS50943">
    <property type="entry name" value="HTH_CROC1"/>
    <property type="match status" value="1"/>
</dbReference>
<evidence type="ECO:0000313" key="3">
    <source>
        <dbReference type="Proteomes" id="UP000588098"/>
    </source>
</evidence>
<protein>
    <submittedName>
        <fullName evidence="2">Transcriptional regulator with XRE-family HTH domain</fullName>
    </submittedName>
</protein>